<protein>
    <submittedName>
        <fullName evidence="1">Uncharacterized protein</fullName>
    </submittedName>
</protein>
<dbReference type="AlphaFoldDB" id="A0A5J5C9Y4"/>
<dbReference type="Proteomes" id="UP000327493">
    <property type="component" value="Unassembled WGS sequence"/>
</dbReference>
<evidence type="ECO:0000313" key="2">
    <source>
        <dbReference type="Proteomes" id="UP000327493"/>
    </source>
</evidence>
<keyword evidence="2" id="KW-1185">Reference proteome</keyword>
<feature type="non-terminal residue" evidence="1">
    <location>
        <position position="50"/>
    </location>
</feature>
<accession>A0A5J5C9Y4</accession>
<gene>
    <name evidence="1" type="ORF">FQN60_016018</name>
</gene>
<organism evidence="1 2">
    <name type="scientific">Etheostoma spectabile</name>
    <name type="common">orangethroat darter</name>
    <dbReference type="NCBI Taxonomy" id="54343"/>
    <lineage>
        <taxon>Eukaryota</taxon>
        <taxon>Metazoa</taxon>
        <taxon>Chordata</taxon>
        <taxon>Craniata</taxon>
        <taxon>Vertebrata</taxon>
        <taxon>Euteleostomi</taxon>
        <taxon>Actinopterygii</taxon>
        <taxon>Neopterygii</taxon>
        <taxon>Teleostei</taxon>
        <taxon>Neoteleostei</taxon>
        <taxon>Acanthomorphata</taxon>
        <taxon>Eupercaria</taxon>
        <taxon>Perciformes</taxon>
        <taxon>Percoidei</taxon>
        <taxon>Percidae</taxon>
        <taxon>Etheostomatinae</taxon>
        <taxon>Etheostoma</taxon>
    </lineage>
</organism>
<proteinExistence type="predicted"/>
<sequence>MELKTSCAFPFRGISSCWVSITATGQSHSTVLPDFPRGSQRQGDNLWSIW</sequence>
<dbReference type="EMBL" id="VOFY01000858">
    <property type="protein sequence ID" value="KAA8578298.1"/>
    <property type="molecule type" value="Genomic_DNA"/>
</dbReference>
<comment type="caution">
    <text evidence="1">The sequence shown here is derived from an EMBL/GenBank/DDBJ whole genome shotgun (WGS) entry which is preliminary data.</text>
</comment>
<evidence type="ECO:0000313" key="1">
    <source>
        <dbReference type="EMBL" id="KAA8578298.1"/>
    </source>
</evidence>
<name>A0A5J5C9Y4_9PERO</name>
<reference evidence="1 2" key="1">
    <citation type="submission" date="2019-08" db="EMBL/GenBank/DDBJ databases">
        <title>A chromosome-level genome assembly, high-density linkage maps, and genome scans reveal the genomic architecture of hybrid incompatibilities underlying speciation via character displacement in darters (Percidae: Etheostominae).</title>
        <authorList>
            <person name="Moran R.L."/>
            <person name="Catchen J.M."/>
            <person name="Fuller R.C."/>
        </authorList>
    </citation>
    <scope>NUCLEOTIDE SEQUENCE [LARGE SCALE GENOMIC DNA]</scope>
    <source>
        <strain evidence="1">EspeVRDwgs_2016</strain>
        <tissue evidence="1">Muscle</tissue>
    </source>
</reference>